<gene>
    <name evidence="2" type="ORF">PAXRUDRAFT_526999</name>
</gene>
<feature type="signal peptide" evidence="1">
    <location>
        <begin position="1"/>
        <end position="19"/>
    </location>
</feature>
<protein>
    <submittedName>
        <fullName evidence="2">Uncharacterized protein</fullName>
    </submittedName>
</protein>
<keyword evidence="1" id="KW-0732">Signal</keyword>
<evidence type="ECO:0000256" key="1">
    <source>
        <dbReference type="SAM" id="SignalP"/>
    </source>
</evidence>
<dbReference type="InterPro" id="IPR045469">
    <property type="entry name" value="Nis1"/>
</dbReference>
<name>A0A0D0DLG7_9AGAM</name>
<accession>A0A0D0DLG7</accession>
<evidence type="ECO:0000313" key="3">
    <source>
        <dbReference type="Proteomes" id="UP000054538"/>
    </source>
</evidence>
<dbReference type="EMBL" id="KN824860">
    <property type="protein sequence ID" value="KIK99432.1"/>
    <property type="molecule type" value="Genomic_DNA"/>
</dbReference>
<dbReference type="AlphaFoldDB" id="A0A0D0DLG7"/>
<organism evidence="2 3">
    <name type="scientific">Paxillus rubicundulus Ve08.2h10</name>
    <dbReference type="NCBI Taxonomy" id="930991"/>
    <lineage>
        <taxon>Eukaryota</taxon>
        <taxon>Fungi</taxon>
        <taxon>Dikarya</taxon>
        <taxon>Basidiomycota</taxon>
        <taxon>Agaricomycotina</taxon>
        <taxon>Agaricomycetes</taxon>
        <taxon>Agaricomycetidae</taxon>
        <taxon>Boletales</taxon>
        <taxon>Paxilineae</taxon>
        <taxon>Paxillaceae</taxon>
        <taxon>Paxillus</taxon>
    </lineage>
</organism>
<evidence type="ECO:0000313" key="2">
    <source>
        <dbReference type="EMBL" id="KIK99432.1"/>
    </source>
</evidence>
<feature type="chain" id="PRO_5002209154" evidence="1">
    <location>
        <begin position="20"/>
        <end position="129"/>
    </location>
</feature>
<dbReference type="Proteomes" id="UP000054538">
    <property type="component" value="Unassembled WGS sequence"/>
</dbReference>
<proteinExistence type="predicted"/>
<reference evidence="2 3" key="1">
    <citation type="submission" date="2014-04" db="EMBL/GenBank/DDBJ databases">
        <authorList>
            <consortium name="DOE Joint Genome Institute"/>
            <person name="Kuo A."/>
            <person name="Kohler A."/>
            <person name="Jargeat P."/>
            <person name="Nagy L.G."/>
            <person name="Floudas D."/>
            <person name="Copeland A."/>
            <person name="Barry K.W."/>
            <person name="Cichocki N."/>
            <person name="Veneault-Fourrey C."/>
            <person name="LaButti K."/>
            <person name="Lindquist E.A."/>
            <person name="Lipzen A."/>
            <person name="Lundell T."/>
            <person name="Morin E."/>
            <person name="Murat C."/>
            <person name="Sun H."/>
            <person name="Tunlid A."/>
            <person name="Henrissat B."/>
            <person name="Grigoriev I.V."/>
            <person name="Hibbett D.S."/>
            <person name="Martin F."/>
            <person name="Nordberg H.P."/>
            <person name="Cantor M.N."/>
            <person name="Hua S.X."/>
        </authorList>
    </citation>
    <scope>NUCLEOTIDE SEQUENCE [LARGE SCALE GENOMIC DNA]</scope>
    <source>
        <strain evidence="2 3">Ve08.2h10</strain>
    </source>
</reference>
<keyword evidence="3" id="KW-1185">Reference proteome</keyword>
<reference evidence="3" key="2">
    <citation type="submission" date="2015-01" db="EMBL/GenBank/DDBJ databases">
        <title>Evolutionary Origins and Diversification of the Mycorrhizal Mutualists.</title>
        <authorList>
            <consortium name="DOE Joint Genome Institute"/>
            <consortium name="Mycorrhizal Genomics Consortium"/>
            <person name="Kohler A."/>
            <person name="Kuo A."/>
            <person name="Nagy L.G."/>
            <person name="Floudas D."/>
            <person name="Copeland A."/>
            <person name="Barry K.W."/>
            <person name="Cichocki N."/>
            <person name="Veneault-Fourrey C."/>
            <person name="LaButti K."/>
            <person name="Lindquist E.A."/>
            <person name="Lipzen A."/>
            <person name="Lundell T."/>
            <person name="Morin E."/>
            <person name="Murat C."/>
            <person name="Riley R."/>
            <person name="Ohm R."/>
            <person name="Sun H."/>
            <person name="Tunlid A."/>
            <person name="Henrissat B."/>
            <person name="Grigoriev I.V."/>
            <person name="Hibbett D.S."/>
            <person name="Martin F."/>
        </authorList>
    </citation>
    <scope>NUCLEOTIDE SEQUENCE [LARGE SCALE GENOMIC DNA]</scope>
    <source>
        <strain evidence="3">Ve08.2h10</strain>
    </source>
</reference>
<sequence>MELLKYCISVALFVSAAIAQGITIVSPTPGSTVTSGSTITVQVGTNIFIENLETIGIAIGLQSCPNGSGCYTADESIGTILYTGLFNPSFGPEYYGPYQDFAVTIPSSTPAGQANLAVADFFLVGEPSA</sequence>
<dbReference type="OrthoDB" id="2841294at2759"/>
<dbReference type="Pfam" id="PF19271">
    <property type="entry name" value="Nis1"/>
    <property type="match status" value="1"/>
</dbReference>
<dbReference type="InParanoid" id="A0A0D0DLG7"/>
<dbReference type="HOGENOM" id="CLU_137500_1_2_1"/>